<dbReference type="Proteomes" id="UP001378592">
    <property type="component" value="Unassembled WGS sequence"/>
</dbReference>
<dbReference type="Gene3D" id="3.90.550.10">
    <property type="entry name" value="Spore Coat Polysaccharide Biosynthesis Protein SpsA, Chain A"/>
    <property type="match status" value="1"/>
</dbReference>
<dbReference type="InterPro" id="IPR056764">
    <property type="entry name" value="LbH_EIF2B3/5"/>
</dbReference>
<dbReference type="AlphaFoldDB" id="A0AAN9Z5C8"/>
<feature type="region of interest" description="Disordered" evidence="7">
    <location>
        <begin position="474"/>
        <end position="498"/>
    </location>
</feature>
<feature type="compositionally biased region" description="Acidic residues" evidence="7">
    <location>
        <begin position="482"/>
        <end position="492"/>
    </location>
</feature>
<organism evidence="9 10">
    <name type="scientific">Gryllus longicercus</name>
    <dbReference type="NCBI Taxonomy" id="2509291"/>
    <lineage>
        <taxon>Eukaryota</taxon>
        <taxon>Metazoa</taxon>
        <taxon>Ecdysozoa</taxon>
        <taxon>Arthropoda</taxon>
        <taxon>Hexapoda</taxon>
        <taxon>Insecta</taxon>
        <taxon>Pterygota</taxon>
        <taxon>Neoptera</taxon>
        <taxon>Polyneoptera</taxon>
        <taxon>Orthoptera</taxon>
        <taxon>Ensifera</taxon>
        <taxon>Gryllidea</taxon>
        <taxon>Grylloidea</taxon>
        <taxon>Gryllidae</taxon>
        <taxon>Gryllinae</taxon>
        <taxon>Gryllus</taxon>
    </lineage>
</organism>
<dbReference type="Gene3D" id="1.25.40.180">
    <property type="match status" value="1"/>
</dbReference>
<evidence type="ECO:0000256" key="1">
    <source>
        <dbReference type="ARBA" id="ARBA00004514"/>
    </source>
</evidence>
<comment type="subcellular location">
    <subcellularLocation>
        <location evidence="1">Cytoplasm</location>
        <location evidence="1">Cytosol</location>
    </subcellularLocation>
</comment>
<dbReference type="GO" id="GO:0005851">
    <property type="term" value="C:eukaryotic translation initiation factor 2B complex"/>
    <property type="evidence" value="ECO:0007669"/>
    <property type="project" value="TreeGrafter"/>
</dbReference>
<dbReference type="SUPFAM" id="SSF48371">
    <property type="entry name" value="ARM repeat"/>
    <property type="match status" value="1"/>
</dbReference>
<dbReference type="SMART" id="SM00515">
    <property type="entry name" value="eIF5C"/>
    <property type="match status" value="1"/>
</dbReference>
<evidence type="ECO:0000256" key="6">
    <source>
        <dbReference type="ARBA" id="ARBA00046432"/>
    </source>
</evidence>
<dbReference type="InterPro" id="IPR016024">
    <property type="entry name" value="ARM-type_fold"/>
</dbReference>
<evidence type="ECO:0000256" key="3">
    <source>
        <dbReference type="ARBA" id="ARBA00022490"/>
    </source>
</evidence>
<dbReference type="GO" id="GO:0005829">
    <property type="term" value="C:cytosol"/>
    <property type="evidence" value="ECO:0007669"/>
    <property type="project" value="UniProtKB-SubCell"/>
</dbReference>
<proteinExistence type="inferred from homology"/>
<dbReference type="InterPro" id="IPR044123">
    <property type="entry name" value="W2_eIF2B_epsilon"/>
</dbReference>
<dbReference type="EMBL" id="JAZDUA010000184">
    <property type="protein sequence ID" value="KAK7865186.1"/>
    <property type="molecule type" value="Genomic_DNA"/>
</dbReference>
<dbReference type="Pfam" id="PF02020">
    <property type="entry name" value="W2"/>
    <property type="match status" value="1"/>
</dbReference>
<comment type="caution">
    <text evidence="9">The sequence shown here is derived from an EMBL/GenBank/DDBJ whole genome shotgun (WGS) entry which is preliminary data.</text>
</comment>
<evidence type="ECO:0000256" key="2">
    <source>
        <dbReference type="ARBA" id="ARBA00007878"/>
    </source>
</evidence>
<comment type="similarity">
    <text evidence="2">Belongs to the eIF-2B gamma/epsilon subunits family.</text>
</comment>
<gene>
    <name evidence="9" type="ORF">R5R35_012043</name>
</gene>
<feature type="domain" description="W2" evidence="8">
    <location>
        <begin position="502"/>
        <end position="670"/>
    </location>
</feature>
<evidence type="ECO:0000256" key="7">
    <source>
        <dbReference type="SAM" id="MobiDB-lite"/>
    </source>
</evidence>
<dbReference type="InterPro" id="IPR051956">
    <property type="entry name" value="eIF2B_epsilon"/>
</dbReference>
<dbReference type="PROSITE" id="PS51363">
    <property type="entry name" value="W2"/>
    <property type="match status" value="1"/>
</dbReference>
<dbReference type="Pfam" id="PF00483">
    <property type="entry name" value="NTP_transferase"/>
    <property type="match status" value="1"/>
</dbReference>
<reference evidence="9 10" key="1">
    <citation type="submission" date="2024-03" db="EMBL/GenBank/DDBJ databases">
        <title>The genome assembly and annotation of the cricket Gryllus longicercus Weissman &amp; Gray.</title>
        <authorList>
            <person name="Szrajer S."/>
            <person name="Gray D."/>
            <person name="Ylla G."/>
        </authorList>
    </citation>
    <scope>NUCLEOTIDE SEQUENCE [LARGE SCALE GENOMIC DNA]</scope>
    <source>
        <strain evidence="9">DAG 2021-001</strain>
        <tissue evidence="9">Whole body minus gut</tissue>
    </source>
</reference>
<evidence type="ECO:0000256" key="4">
    <source>
        <dbReference type="ARBA" id="ARBA00044144"/>
    </source>
</evidence>
<evidence type="ECO:0000256" key="5">
    <source>
        <dbReference type="ARBA" id="ARBA00044345"/>
    </source>
</evidence>
<dbReference type="PANTHER" id="PTHR45887:SF1">
    <property type="entry name" value="TRANSLATION INITIATION FACTOR EIF-2B SUBUNIT EPSILON"/>
    <property type="match status" value="1"/>
</dbReference>
<dbReference type="FunFam" id="1.25.40.180:FF:000022">
    <property type="entry name" value="Translation initiation factor eIF-2B epsilon subunit"/>
    <property type="match status" value="1"/>
</dbReference>
<dbReference type="PANTHER" id="PTHR45887">
    <property type="entry name" value="TRANSLATION INITIATION FACTOR EIF-2B SUBUNIT EPSILON"/>
    <property type="match status" value="1"/>
</dbReference>
<evidence type="ECO:0000259" key="8">
    <source>
        <dbReference type="PROSITE" id="PS51363"/>
    </source>
</evidence>
<accession>A0AAN9Z5C8</accession>
<dbReference type="FunFam" id="3.90.550.10:FF:000066">
    <property type="entry name" value="Translation initiation factor eIF-2B subunit epsilon"/>
    <property type="match status" value="1"/>
</dbReference>
<name>A0AAN9Z5C8_9ORTH</name>
<dbReference type="GO" id="GO:0005085">
    <property type="term" value="F:guanyl-nucleotide exchange factor activity"/>
    <property type="evidence" value="ECO:0007669"/>
    <property type="project" value="InterPro"/>
</dbReference>
<dbReference type="Pfam" id="PF25084">
    <property type="entry name" value="LbH_EIF2B"/>
    <property type="match status" value="1"/>
</dbReference>
<protein>
    <recommendedName>
        <fullName evidence="4">Translation initiation factor eIF2B subunit epsilon</fullName>
    </recommendedName>
    <alternativeName>
        <fullName evidence="5">eIF2B GDP-GTP exchange factor subunit epsilon</fullName>
    </alternativeName>
</protein>
<evidence type="ECO:0000313" key="9">
    <source>
        <dbReference type="EMBL" id="KAK7865186.1"/>
    </source>
</evidence>
<dbReference type="SUPFAM" id="SSF53448">
    <property type="entry name" value="Nucleotide-diphospho-sugar transferases"/>
    <property type="match status" value="1"/>
</dbReference>
<dbReference type="InterPro" id="IPR003307">
    <property type="entry name" value="W2_domain"/>
</dbReference>
<evidence type="ECO:0000313" key="10">
    <source>
        <dbReference type="Proteomes" id="UP001378592"/>
    </source>
</evidence>
<sequence>MSNTCGNKLKSSETMKKEDVLQAVVICDNFNSWFEPVSFYVPVPLIPLVNSPILEYSLEFLSLSGVQEVILFCCSHADRFKKYIKNSKWSKRSALMSVSVMVSESCRTLGDAMRDLDAKAVIRSDFILLTADVIANIQLLPILERHRKFAKQDKGAVMTILYKEAGPGHNTRSPEDETVLAVDSSTNRILFHKKVGQTSKKIVFPLETFMDRSKTELLYNLQATRIYLCSPAVPPLFSDNFDFQSLDDFVRGILMNEEILASTIYWHCLDTAEYAAQISTWHMYQAVSHDIIHRWVYPLVPDVTLTASGERYMYLRHNVYQQKSAKLAKGCVLEEDVVLAEDTVIGENTYITSSVIGRNCVIGKNVFVSNSYLWDNVVLEDNSRVEFSVVASGTVLKNGCKLGQGCIVGPETVLDANKDIKNAYLVASTSVLKDDGNENISDRKIVKIGEKAFMYTCITEDSDSEEETKICHPSGLILDSQGESEEESDDDLTGSNDMSYRASPVPDDVNLFFNEVLDSLSRGIEDKLDCDHLILEINSSRYAYNVTVQEVNYNVVRALLSLPSSSTSFAEIKKGLAYFMPILKKYIRNDEAQKDCLQAIEDTIGGKSELWDSLPKLLHILYGNDILEEDAIMEWYNTTDETSPTATAIRKEVQPLIKWLEEADAESDSSESE</sequence>
<dbReference type="InterPro" id="IPR005835">
    <property type="entry name" value="NTP_transferase_dom"/>
</dbReference>
<comment type="subunit">
    <text evidence="6">Component of the translation initiation factor 2B (eIF2B) complex which is a heterodecamer of two sets of five different subunits: alpha, beta, gamma, delta and epsilon. Subunits alpha, beta and delta comprise a regulatory subcomplex and subunits epsilon and gamma comprise a catalytic subcomplex. Within the complex, the hexameric regulatory complex resides at the center, with the two heterodimeric catalytic subcomplexes bound on opposite sides.</text>
</comment>
<keyword evidence="10" id="KW-1185">Reference proteome</keyword>
<dbReference type="GO" id="GO:0031369">
    <property type="term" value="F:translation initiation factor binding"/>
    <property type="evidence" value="ECO:0007669"/>
    <property type="project" value="InterPro"/>
</dbReference>
<dbReference type="CDD" id="cd11558">
    <property type="entry name" value="W2_eIF2B_epsilon"/>
    <property type="match status" value="1"/>
</dbReference>
<dbReference type="CDD" id="cd04197">
    <property type="entry name" value="eIF-2B_epsilon_N"/>
    <property type="match status" value="1"/>
</dbReference>
<dbReference type="InterPro" id="IPR035543">
    <property type="entry name" value="eIF-2B_epsilon_N"/>
</dbReference>
<dbReference type="GO" id="GO:0003743">
    <property type="term" value="F:translation initiation factor activity"/>
    <property type="evidence" value="ECO:0007669"/>
    <property type="project" value="TreeGrafter"/>
</dbReference>
<keyword evidence="3" id="KW-0963">Cytoplasm</keyword>
<dbReference type="InterPro" id="IPR029044">
    <property type="entry name" value="Nucleotide-diphossugar_trans"/>
</dbReference>
<dbReference type="Gene3D" id="2.160.10.10">
    <property type="entry name" value="Hexapeptide repeat proteins"/>
    <property type="match status" value="1"/>
</dbReference>